<keyword evidence="3" id="KW-1185">Reference proteome</keyword>
<organism evidence="2 3">
    <name type="scientific">Caerostris darwini</name>
    <dbReference type="NCBI Taxonomy" id="1538125"/>
    <lineage>
        <taxon>Eukaryota</taxon>
        <taxon>Metazoa</taxon>
        <taxon>Ecdysozoa</taxon>
        <taxon>Arthropoda</taxon>
        <taxon>Chelicerata</taxon>
        <taxon>Arachnida</taxon>
        <taxon>Araneae</taxon>
        <taxon>Araneomorphae</taxon>
        <taxon>Entelegynae</taxon>
        <taxon>Araneoidea</taxon>
        <taxon>Araneidae</taxon>
        <taxon>Caerostris</taxon>
    </lineage>
</organism>
<comment type="caution">
    <text evidence="2">The sequence shown here is derived from an EMBL/GenBank/DDBJ whole genome shotgun (WGS) entry which is preliminary data.</text>
</comment>
<name>A0AAV4VTI6_9ARAC</name>
<sequence>MQHTRKPPLIGHFMFLDSKQQRVSRMIYRLARQEREGLYPVSRIGCTRAEMRLADSVKSQHRGEESYPVISALTVMIVITRLCLPLFQQHPPPSFYHRLSKVLRASLTSTHSHSIELLAAIDTDIASWSCCILPPVCLKAGRPRIAEREREGRAYGPTTARGEECPGRAAHRSTAGGEGLSKKGALSCGTCRC</sequence>
<evidence type="ECO:0000313" key="3">
    <source>
        <dbReference type="Proteomes" id="UP001054837"/>
    </source>
</evidence>
<accession>A0AAV4VTI6</accession>
<dbReference type="Proteomes" id="UP001054837">
    <property type="component" value="Unassembled WGS sequence"/>
</dbReference>
<gene>
    <name evidence="2" type="ORF">CDAR_68181</name>
</gene>
<evidence type="ECO:0000313" key="2">
    <source>
        <dbReference type="EMBL" id="GIY73126.1"/>
    </source>
</evidence>
<dbReference type="EMBL" id="BPLQ01013561">
    <property type="protein sequence ID" value="GIY73126.1"/>
    <property type="molecule type" value="Genomic_DNA"/>
</dbReference>
<protein>
    <submittedName>
        <fullName evidence="2">Uncharacterized protein</fullName>
    </submittedName>
</protein>
<evidence type="ECO:0000256" key="1">
    <source>
        <dbReference type="SAM" id="MobiDB-lite"/>
    </source>
</evidence>
<proteinExistence type="predicted"/>
<reference evidence="2 3" key="1">
    <citation type="submission" date="2021-06" db="EMBL/GenBank/DDBJ databases">
        <title>Caerostris darwini draft genome.</title>
        <authorList>
            <person name="Kono N."/>
            <person name="Arakawa K."/>
        </authorList>
    </citation>
    <scope>NUCLEOTIDE SEQUENCE [LARGE SCALE GENOMIC DNA]</scope>
</reference>
<dbReference type="AlphaFoldDB" id="A0AAV4VTI6"/>
<feature type="region of interest" description="Disordered" evidence="1">
    <location>
        <begin position="149"/>
        <end position="188"/>
    </location>
</feature>